<accession>N2AY05</accession>
<evidence type="ECO:0000256" key="1">
    <source>
        <dbReference type="SAM" id="Phobius"/>
    </source>
</evidence>
<accession>A0A426DPA6</accession>
<keyword evidence="1" id="KW-1133">Transmembrane helix</keyword>
<evidence type="ECO:0000313" key="5">
    <source>
        <dbReference type="Proteomes" id="UP000474104"/>
    </source>
</evidence>
<evidence type="ECO:0000313" key="4">
    <source>
        <dbReference type="Proteomes" id="UP000274920"/>
    </source>
</evidence>
<dbReference type="AlphaFoldDB" id="N2AY05"/>
<proteinExistence type="predicted"/>
<feature type="transmembrane region" description="Helical" evidence="1">
    <location>
        <begin position="12"/>
        <end position="32"/>
    </location>
</feature>
<reference evidence="2 5" key="2">
    <citation type="submission" date="2019-07" db="EMBL/GenBank/DDBJ databases">
        <title>Draft genome sequences of 15 bacterial species constituting the stable defined intestinal microbiota of the GM15 gnotobiotic mouse model.</title>
        <authorList>
            <person name="Elie C."/>
            <person name="Mathieu A."/>
            <person name="Saliou A."/>
            <person name="Darnaud M."/>
            <person name="Leulier F."/>
            <person name="Tamellini A."/>
        </authorList>
    </citation>
    <scope>NUCLEOTIDE SEQUENCE [LARGE SCALE GENOMIC DNA]</scope>
    <source>
        <strain evidence="5">ASF 502</strain>
        <strain evidence="2">MD300</strain>
    </source>
</reference>
<evidence type="ECO:0000313" key="3">
    <source>
        <dbReference type="EMBL" id="RRK34596.1"/>
    </source>
</evidence>
<dbReference type="eggNOG" id="ENOG50336SI">
    <property type="taxonomic scope" value="Bacteria"/>
</dbReference>
<name>N2AY05_9FIRM</name>
<dbReference type="Pfam" id="PF09578">
    <property type="entry name" value="Spore_YabQ"/>
    <property type="match status" value="1"/>
</dbReference>
<dbReference type="Proteomes" id="UP000474104">
    <property type="component" value="Unassembled WGS sequence"/>
</dbReference>
<dbReference type="EMBL" id="RHJS01000002">
    <property type="protein sequence ID" value="RRK34596.1"/>
    <property type="molecule type" value="Genomic_DNA"/>
</dbReference>
<reference evidence="3" key="1">
    <citation type="submission" date="2018-10" db="EMBL/GenBank/DDBJ databases">
        <title>Schaedlerella arabinophila gen. nov. sp. nov., isolated from the mouse intestinal tract and comparative analysis with the genome of the closely related altered Schaedler flora strain ASF502.</title>
        <authorList>
            <person name="Miyake S."/>
            <person name="Soh M."/>
            <person name="Seedorf H."/>
        </authorList>
    </citation>
    <scope>NUCLEOTIDE SEQUENCE [LARGE SCALE GENOMIC DNA]</scope>
    <source>
        <strain evidence="3">DSM 106076</strain>
    </source>
</reference>
<dbReference type="STRING" id="2044587.C824_00991"/>
<dbReference type="InterPro" id="IPR019074">
    <property type="entry name" value="YabQ"/>
</dbReference>
<dbReference type="NCBIfam" id="TIGR02893">
    <property type="entry name" value="spore_yabQ"/>
    <property type="match status" value="1"/>
</dbReference>
<keyword evidence="4" id="KW-1185">Reference proteome</keyword>
<sequence>MMLGIGKEAVIFVYAGLSGIVTFSCYQILLLLRKLVPHSAAAVSTEDFFYWIGISAYLFRQMYHTTYGSVRWFFILGLVVGNFLAFFCKILLKKTSAKWKNKLEKRKKSE</sequence>
<dbReference type="HOGENOM" id="CLU_113225_3_1_9"/>
<protein>
    <recommendedName>
        <fullName evidence="6">Spore cortex biosynthesis protein YabQ</fullName>
    </recommendedName>
</protein>
<keyword evidence="1" id="KW-0472">Membrane</keyword>
<comment type="caution">
    <text evidence="3">The sequence shown here is derived from an EMBL/GenBank/DDBJ whole genome shotgun (WGS) entry which is preliminary data.</text>
</comment>
<dbReference type="Proteomes" id="UP000274920">
    <property type="component" value="Unassembled WGS sequence"/>
</dbReference>
<dbReference type="EMBL" id="VIRB01000073">
    <property type="protein sequence ID" value="NDO69380.1"/>
    <property type="molecule type" value="Genomic_DNA"/>
</dbReference>
<organism evidence="3 4">
    <name type="scientific">Schaedlerella arabinosiphila</name>
    <dbReference type="NCBI Taxonomy" id="2044587"/>
    <lineage>
        <taxon>Bacteria</taxon>
        <taxon>Bacillati</taxon>
        <taxon>Bacillota</taxon>
        <taxon>Clostridia</taxon>
        <taxon>Lachnospirales</taxon>
        <taxon>Lachnospiraceae</taxon>
        <taxon>Schaedlerella</taxon>
    </lineage>
</organism>
<dbReference type="PROSITE" id="PS51257">
    <property type="entry name" value="PROKAR_LIPOPROTEIN"/>
    <property type="match status" value="1"/>
</dbReference>
<evidence type="ECO:0008006" key="6">
    <source>
        <dbReference type="Google" id="ProtNLM"/>
    </source>
</evidence>
<keyword evidence="1" id="KW-0812">Transmembrane</keyword>
<dbReference type="RefSeq" id="WP_004074658.1">
    <property type="nucleotide sequence ID" value="NZ_CASCYM010000026.1"/>
</dbReference>
<evidence type="ECO:0000313" key="2">
    <source>
        <dbReference type="EMBL" id="NDO69380.1"/>
    </source>
</evidence>
<feature type="transmembrane region" description="Helical" evidence="1">
    <location>
        <begin position="71"/>
        <end position="92"/>
    </location>
</feature>
<dbReference type="OrthoDB" id="9801633at2"/>
<gene>
    <name evidence="3" type="ORF">EBB54_27090</name>
    <name evidence="2" type="ORF">FMM80_12125</name>
</gene>